<comment type="caution">
    <text evidence="2">The sequence shown here is derived from an EMBL/GenBank/DDBJ whole genome shotgun (WGS) entry which is preliminary data.</text>
</comment>
<reference evidence="2 3" key="1">
    <citation type="submission" date="2021-06" db="EMBL/GenBank/DDBJ databases">
        <title>Caerostris extrusa draft genome.</title>
        <authorList>
            <person name="Kono N."/>
            <person name="Arakawa K."/>
        </authorList>
    </citation>
    <scope>NUCLEOTIDE SEQUENCE [LARGE SCALE GENOMIC DNA]</scope>
</reference>
<dbReference type="Proteomes" id="UP001054945">
    <property type="component" value="Unassembled WGS sequence"/>
</dbReference>
<evidence type="ECO:0000313" key="2">
    <source>
        <dbReference type="EMBL" id="GIZ00786.1"/>
    </source>
</evidence>
<keyword evidence="1" id="KW-0472">Membrane</keyword>
<dbReference type="AlphaFoldDB" id="A0AAV4Y499"/>
<protein>
    <submittedName>
        <fullName evidence="2">Uncharacterized protein</fullName>
    </submittedName>
</protein>
<keyword evidence="1" id="KW-0812">Transmembrane</keyword>
<dbReference type="EMBL" id="BPLR01018587">
    <property type="protein sequence ID" value="GIZ00786.1"/>
    <property type="molecule type" value="Genomic_DNA"/>
</dbReference>
<keyword evidence="1" id="KW-1133">Transmembrane helix</keyword>
<sequence length="92" mass="10580">MCCVGCVGCGDFGFVGDVLMMAFINKAFWSYSKALLGSFSIILVIFQSTYWVVFEYFGHIPKHFLDRFRVFWSYSKALRGQLALFGHEDKLD</sequence>
<proteinExistence type="predicted"/>
<organism evidence="2 3">
    <name type="scientific">Caerostris extrusa</name>
    <name type="common">Bark spider</name>
    <name type="synonym">Caerostris bankana</name>
    <dbReference type="NCBI Taxonomy" id="172846"/>
    <lineage>
        <taxon>Eukaryota</taxon>
        <taxon>Metazoa</taxon>
        <taxon>Ecdysozoa</taxon>
        <taxon>Arthropoda</taxon>
        <taxon>Chelicerata</taxon>
        <taxon>Arachnida</taxon>
        <taxon>Araneae</taxon>
        <taxon>Araneomorphae</taxon>
        <taxon>Entelegynae</taxon>
        <taxon>Araneoidea</taxon>
        <taxon>Araneidae</taxon>
        <taxon>Caerostris</taxon>
    </lineage>
</organism>
<evidence type="ECO:0000313" key="3">
    <source>
        <dbReference type="Proteomes" id="UP001054945"/>
    </source>
</evidence>
<name>A0AAV4Y499_CAEEX</name>
<gene>
    <name evidence="2" type="ORF">CEXT_803871</name>
</gene>
<feature type="transmembrane region" description="Helical" evidence="1">
    <location>
        <begin position="35"/>
        <end position="57"/>
    </location>
</feature>
<accession>A0AAV4Y499</accession>
<evidence type="ECO:0000256" key="1">
    <source>
        <dbReference type="SAM" id="Phobius"/>
    </source>
</evidence>
<keyword evidence="3" id="KW-1185">Reference proteome</keyword>